<proteinExistence type="predicted"/>
<organism evidence="1 2">
    <name type="scientific">Pedobacter cryophilus</name>
    <dbReference type="NCBI Taxonomy" id="2571271"/>
    <lineage>
        <taxon>Bacteria</taxon>
        <taxon>Pseudomonadati</taxon>
        <taxon>Bacteroidota</taxon>
        <taxon>Sphingobacteriia</taxon>
        <taxon>Sphingobacteriales</taxon>
        <taxon>Sphingobacteriaceae</taxon>
        <taxon>Pedobacter</taxon>
    </lineage>
</organism>
<dbReference type="AlphaFoldDB" id="A0A4V5NYJ4"/>
<protein>
    <submittedName>
        <fullName evidence="1">Uncharacterized protein</fullName>
    </submittedName>
</protein>
<dbReference type="Proteomes" id="UP000308181">
    <property type="component" value="Unassembled WGS sequence"/>
</dbReference>
<evidence type="ECO:0000313" key="2">
    <source>
        <dbReference type="Proteomes" id="UP000308181"/>
    </source>
</evidence>
<name>A0A4V5NYJ4_9SPHI</name>
<dbReference type="EMBL" id="SWBP01000007">
    <property type="protein sequence ID" value="TKB95740.1"/>
    <property type="molecule type" value="Genomic_DNA"/>
</dbReference>
<keyword evidence="2" id="KW-1185">Reference proteome</keyword>
<reference evidence="1 2" key="1">
    <citation type="submission" date="2019-04" db="EMBL/GenBank/DDBJ databases">
        <title>Pedobacter sp. AR-3-17 sp. nov., isolated from Arctic soil.</title>
        <authorList>
            <person name="Dahal R.H."/>
            <person name="Kim D.-U."/>
        </authorList>
    </citation>
    <scope>NUCLEOTIDE SEQUENCE [LARGE SCALE GENOMIC DNA]</scope>
    <source>
        <strain evidence="1 2">AR-3-17</strain>
    </source>
</reference>
<sequence>MDNPRELPKRQHCPVCNRYVKPSTRYRIYPCEKCVKKAVDDKGHRVGFFNITLDGHGCQGKLLDSGKLTRSRICFIKDMSFEAEEAHFGGIVLRPIPKPNKRTVKKKDSY</sequence>
<gene>
    <name evidence="1" type="ORF">FA046_15730</name>
</gene>
<evidence type="ECO:0000313" key="1">
    <source>
        <dbReference type="EMBL" id="TKB95740.1"/>
    </source>
</evidence>
<accession>A0A4V5NYJ4</accession>
<comment type="caution">
    <text evidence="1">The sequence shown here is derived from an EMBL/GenBank/DDBJ whole genome shotgun (WGS) entry which is preliminary data.</text>
</comment>